<dbReference type="AlphaFoldDB" id="A0AAD7K6W7"/>
<keyword evidence="2" id="KW-1185">Reference proteome</keyword>
<accession>A0AAD7K6W7</accession>
<reference evidence="1" key="1">
    <citation type="submission" date="2023-03" db="EMBL/GenBank/DDBJ databases">
        <title>Massive genome expansion in bonnet fungi (Mycena s.s.) driven by repeated elements and novel gene families across ecological guilds.</title>
        <authorList>
            <consortium name="Lawrence Berkeley National Laboratory"/>
            <person name="Harder C.B."/>
            <person name="Miyauchi S."/>
            <person name="Viragh M."/>
            <person name="Kuo A."/>
            <person name="Thoen E."/>
            <person name="Andreopoulos B."/>
            <person name="Lu D."/>
            <person name="Skrede I."/>
            <person name="Drula E."/>
            <person name="Henrissat B."/>
            <person name="Morin E."/>
            <person name="Kohler A."/>
            <person name="Barry K."/>
            <person name="LaButti K."/>
            <person name="Morin E."/>
            <person name="Salamov A."/>
            <person name="Lipzen A."/>
            <person name="Mereny Z."/>
            <person name="Hegedus B."/>
            <person name="Baldrian P."/>
            <person name="Stursova M."/>
            <person name="Weitz H."/>
            <person name="Taylor A."/>
            <person name="Grigoriev I.V."/>
            <person name="Nagy L.G."/>
            <person name="Martin F."/>
            <person name="Kauserud H."/>
        </authorList>
    </citation>
    <scope>NUCLEOTIDE SEQUENCE</scope>
    <source>
        <strain evidence="1">CBHHK182m</strain>
    </source>
</reference>
<evidence type="ECO:0000313" key="1">
    <source>
        <dbReference type="EMBL" id="KAJ7779648.1"/>
    </source>
</evidence>
<name>A0AAD7K6W7_9AGAR</name>
<organism evidence="1 2">
    <name type="scientific">Mycena metata</name>
    <dbReference type="NCBI Taxonomy" id="1033252"/>
    <lineage>
        <taxon>Eukaryota</taxon>
        <taxon>Fungi</taxon>
        <taxon>Dikarya</taxon>
        <taxon>Basidiomycota</taxon>
        <taxon>Agaricomycotina</taxon>
        <taxon>Agaricomycetes</taxon>
        <taxon>Agaricomycetidae</taxon>
        <taxon>Agaricales</taxon>
        <taxon>Marasmiineae</taxon>
        <taxon>Mycenaceae</taxon>
        <taxon>Mycena</taxon>
    </lineage>
</organism>
<dbReference type="EMBL" id="JARKIB010000005">
    <property type="protein sequence ID" value="KAJ7779648.1"/>
    <property type="molecule type" value="Genomic_DNA"/>
</dbReference>
<comment type="caution">
    <text evidence="1">The sequence shown here is derived from an EMBL/GenBank/DDBJ whole genome shotgun (WGS) entry which is preliminary data.</text>
</comment>
<sequence>MLSSRIFTSSYTFVDLVWRTPPIPADLLRSSLASTRGATYVCHTHCSTDVHTITAALALLCDRTTVSSMLQAVYETEGRPHRCCYGTRNCLRFYLMAARKLFIPVARFFHVCLQIETLFYSSTAIQTPGWSRYKTFSNHVKRYCGRAMITLQRSSTQSFKVPSSSLQDRVLKPSSNPRRALPQTARYLATTSILTPSSCFPGAASSSTSD</sequence>
<gene>
    <name evidence="1" type="ORF">B0H16DRAFT_723579</name>
</gene>
<dbReference type="Proteomes" id="UP001215598">
    <property type="component" value="Unassembled WGS sequence"/>
</dbReference>
<protein>
    <submittedName>
        <fullName evidence="1">Uncharacterized protein</fullName>
    </submittedName>
</protein>
<proteinExistence type="predicted"/>
<evidence type="ECO:0000313" key="2">
    <source>
        <dbReference type="Proteomes" id="UP001215598"/>
    </source>
</evidence>